<evidence type="ECO:0000259" key="7">
    <source>
        <dbReference type="PROSITE" id="PS50262"/>
    </source>
</evidence>
<evidence type="ECO:0000256" key="1">
    <source>
        <dbReference type="ARBA" id="ARBA00004370"/>
    </source>
</evidence>
<dbReference type="PRINTS" id="PR00237">
    <property type="entry name" value="GPCRRHODOPSN"/>
</dbReference>
<dbReference type="OrthoDB" id="9983318at2759"/>
<evidence type="ECO:0000313" key="8">
    <source>
        <dbReference type="EMBL" id="VDI67219.1"/>
    </source>
</evidence>
<dbReference type="EMBL" id="UYJE01008794">
    <property type="protein sequence ID" value="VDI67219.1"/>
    <property type="molecule type" value="Genomic_DNA"/>
</dbReference>
<feature type="transmembrane region" description="Helical" evidence="6">
    <location>
        <begin position="150"/>
        <end position="170"/>
    </location>
</feature>
<evidence type="ECO:0000256" key="3">
    <source>
        <dbReference type="ARBA" id="ARBA00022989"/>
    </source>
</evidence>
<dbReference type="CDD" id="cd14978">
    <property type="entry name" value="7tmA_FMRFamide_R-like"/>
    <property type="match status" value="1"/>
</dbReference>
<feature type="domain" description="G-protein coupled receptors family 1 profile" evidence="7">
    <location>
        <begin position="48"/>
        <end position="309"/>
    </location>
</feature>
<gene>
    <name evidence="8" type="ORF">MGAL_10B094455</name>
</gene>
<keyword evidence="9" id="KW-1185">Reference proteome</keyword>
<comment type="subcellular location">
    <subcellularLocation>
        <location evidence="1">Membrane</location>
    </subcellularLocation>
</comment>
<dbReference type="AlphaFoldDB" id="A0A8B6GNQ0"/>
<evidence type="ECO:0000256" key="6">
    <source>
        <dbReference type="SAM" id="Phobius"/>
    </source>
</evidence>
<dbReference type="InterPro" id="IPR017452">
    <property type="entry name" value="GPCR_Rhodpsn_7TM"/>
</dbReference>
<sequence length="348" mass="40425">MDNSEGFGADWKVSNKTDNGLAKSIDTYYADLLWIYFSPCVILLGMISSTLSISVLLRRTMRRSTTMFYLTVLSFGDILVVNTGLLRRWIRYAFETDIRTFGPLNCKIHVFMTYFSLQFTAWILVAVTIDRCISVKFPLRAVYYCTMRRSRFVVVLVTFLLIMLNGHLLFTTDFQEGICQFNSFSMIAWPFMDFALYCFFPFSIMLICNVIIIRTIVKSFKRFATIKEKTSPNNLTNEANSRRQRNRNSNMTAMLLSVNISFLVCTLPVSVYYICESFFMDADPSLMNLLETISSLLMYMNNAISFFLYCLSGTKFRRELFKMFKRTTKEKTRARNYSIESISSIVDS</sequence>
<dbReference type="GO" id="GO:0016020">
    <property type="term" value="C:membrane"/>
    <property type="evidence" value="ECO:0007669"/>
    <property type="project" value="UniProtKB-SubCell"/>
</dbReference>
<comment type="similarity">
    <text evidence="5">Belongs to the G-protein coupled receptor 1 family.</text>
</comment>
<organism evidence="8 9">
    <name type="scientific">Mytilus galloprovincialis</name>
    <name type="common">Mediterranean mussel</name>
    <dbReference type="NCBI Taxonomy" id="29158"/>
    <lineage>
        <taxon>Eukaryota</taxon>
        <taxon>Metazoa</taxon>
        <taxon>Spiralia</taxon>
        <taxon>Lophotrochozoa</taxon>
        <taxon>Mollusca</taxon>
        <taxon>Bivalvia</taxon>
        <taxon>Autobranchia</taxon>
        <taxon>Pteriomorphia</taxon>
        <taxon>Mytilida</taxon>
        <taxon>Mytiloidea</taxon>
        <taxon>Mytilidae</taxon>
        <taxon>Mytilinae</taxon>
        <taxon>Mytilus</taxon>
    </lineage>
</organism>
<evidence type="ECO:0000256" key="4">
    <source>
        <dbReference type="ARBA" id="ARBA00023136"/>
    </source>
</evidence>
<dbReference type="Proteomes" id="UP000596742">
    <property type="component" value="Unassembled WGS sequence"/>
</dbReference>
<feature type="transmembrane region" description="Helical" evidence="6">
    <location>
        <begin position="68"/>
        <end position="90"/>
    </location>
</feature>
<feature type="transmembrane region" description="Helical" evidence="6">
    <location>
        <begin position="33"/>
        <end position="56"/>
    </location>
</feature>
<keyword evidence="5" id="KW-0807">Transducer</keyword>
<protein>
    <submittedName>
        <fullName evidence="8">Blast:Mu-type opioid receptor</fullName>
    </submittedName>
</protein>
<dbReference type="PANTHER" id="PTHR46641">
    <property type="entry name" value="FMRFAMIDE RECEPTOR-RELATED"/>
    <property type="match status" value="1"/>
</dbReference>
<proteinExistence type="inferred from homology"/>
<dbReference type="Gene3D" id="1.20.1070.10">
    <property type="entry name" value="Rhodopsin 7-helix transmembrane proteins"/>
    <property type="match status" value="1"/>
</dbReference>
<evidence type="ECO:0000313" key="9">
    <source>
        <dbReference type="Proteomes" id="UP000596742"/>
    </source>
</evidence>
<comment type="caution">
    <text evidence="8">The sequence shown here is derived from an EMBL/GenBank/DDBJ whole genome shotgun (WGS) entry which is preliminary data.</text>
</comment>
<feature type="transmembrane region" description="Helical" evidence="6">
    <location>
        <begin position="110"/>
        <end position="129"/>
    </location>
</feature>
<accession>A0A8B6GNQ0</accession>
<dbReference type="PROSITE" id="PS50262">
    <property type="entry name" value="G_PROTEIN_RECEP_F1_2"/>
    <property type="match status" value="1"/>
</dbReference>
<dbReference type="PROSITE" id="PS00237">
    <property type="entry name" value="G_PROTEIN_RECEP_F1_1"/>
    <property type="match status" value="1"/>
</dbReference>
<evidence type="ECO:0000256" key="5">
    <source>
        <dbReference type="RuleBase" id="RU000688"/>
    </source>
</evidence>
<feature type="transmembrane region" description="Helical" evidence="6">
    <location>
        <begin position="252"/>
        <end position="273"/>
    </location>
</feature>
<feature type="transmembrane region" description="Helical" evidence="6">
    <location>
        <begin position="194"/>
        <end position="217"/>
    </location>
</feature>
<dbReference type="InterPro" id="IPR052954">
    <property type="entry name" value="GPCR-Ligand_Int"/>
</dbReference>
<keyword evidence="5 8" id="KW-0675">Receptor</keyword>
<dbReference type="InterPro" id="IPR000276">
    <property type="entry name" value="GPCR_Rhodpsn"/>
</dbReference>
<dbReference type="SUPFAM" id="SSF81321">
    <property type="entry name" value="Family A G protein-coupled receptor-like"/>
    <property type="match status" value="1"/>
</dbReference>
<keyword evidence="3 6" id="KW-1133">Transmembrane helix</keyword>
<evidence type="ECO:0000256" key="2">
    <source>
        <dbReference type="ARBA" id="ARBA00022692"/>
    </source>
</evidence>
<dbReference type="PANTHER" id="PTHR46641:SF25">
    <property type="entry name" value="CNMAMIDE RECEPTOR-RELATED"/>
    <property type="match status" value="1"/>
</dbReference>
<keyword evidence="5" id="KW-0297">G-protein coupled receptor</keyword>
<feature type="transmembrane region" description="Helical" evidence="6">
    <location>
        <begin position="293"/>
        <end position="312"/>
    </location>
</feature>
<dbReference type="Pfam" id="PF00001">
    <property type="entry name" value="7tm_1"/>
    <property type="match status" value="1"/>
</dbReference>
<keyword evidence="4 6" id="KW-0472">Membrane</keyword>
<keyword evidence="2 5" id="KW-0812">Transmembrane</keyword>
<dbReference type="GO" id="GO:0004930">
    <property type="term" value="F:G protein-coupled receptor activity"/>
    <property type="evidence" value="ECO:0007669"/>
    <property type="project" value="UniProtKB-KW"/>
</dbReference>
<reference evidence="8" key="1">
    <citation type="submission" date="2018-11" db="EMBL/GenBank/DDBJ databases">
        <authorList>
            <person name="Alioto T."/>
            <person name="Alioto T."/>
        </authorList>
    </citation>
    <scope>NUCLEOTIDE SEQUENCE</scope>
</reference>
<name>A0A8B6GNQ0_MYTGA</name>